<reference evidence="2" key="1">
    <citation type="submission" date="2023-01" db="EMBL/GenBank/DDBJ databases">
        <title>Colletotrichum chrysophilum M932 genome sequence.</title>
        <authorList>
            <person name="Baroncelli R."/>
        </authorList>
    </citation>
    <scope>NUCLEOTIDE SEQUENCE</scope>
    <source>
        <strain evidence="2">M932</strain>
    </source>
</reference>
<evidence type="ECO:0000256" key="1">
    <source>
        <dbReference type="SAM" id="MobiDB-lite"/>
    </source>
</evidence>
<sequence>MPRGGEQEAGEQEAGPGSVGGGGGGGGQHTSIRTATQQGQLPISSSRRTPLAAPDVSYARLLTVSLAECALQMISHSDWESTQGKSGRG</sequence>
<dbReference type="Proteomes" id="UP001243330">
    <property type="component" value="Unassembled WGS sequence"/>
</dbReference>
<comment type="caution">
    <text evidence="2">The sequence shown here is derived from an EMBL/GenBank/DDBJ whole genome shotgun (WGS) entry which is preliminary data.</text>
</comment>
<feature type="compositionally biased region" description="Gly residues" evidence="1">
    <location>
        <begin position="17"/>
        <end position="28"/>
    </location>
</feature>
<proteinExistence type="predicted"/>
<keyword evidence="3" id="KW-1185">Reference proteome</keyword>
<name>A0AAD9ENI9_9PEZI</name>
<feature type="compositionally biased region" description="Polar residues" evidence="1">
    <location>
        <begin position="29"/>
        <end position="48"/>
    </location>
</feature>
<accession>A0AAD9ENI9</accession>
<organism evidence="2 3">
    <name type="scientific">Colletotrichum chrysophilum</name>
    <dbReference type="NCBI Taxonomy" id="1836956"/>
    <lineage>
        <taxon>Eukaryota</taxon>
        <taxon>Fungi</taxon>
        <taxon>Dikarya</taxon>
        <taxon>Ascomycota</taxon>
        <taxon>Pezizomycotina</taxon>
        <taxon>Sordariomycetes</taxon>
        <taxon>Hypocreomycetidae</taxon>
        <taxon>Glomerellales</taxon>
        <taxon>Glomerellaceae</taxon>
        <taxon>Colletotrichum</taxon>
        <taxon>Colletotrichum gloeosporioides species complex</taxon>
    </lineage>
</organism>
<protein>
    <submittedName>
        <fullName evidence="2">Uncharacterized protein</fullName>
    </submittedName>
</protein>
<dbReference type="AlphaFoldDB" id="A0AAD9ENI9"/>
<evidence type="ECO:0000313" key="3">
    <source>
        <dbReference type="Proteomes" id="UP001243330"/>
    </source>
</evidence>
<dbReference type="EMBL" id="JAQOWY010000047">
    <property type="protein sequence ID" value="KAK1853862.1"/>
    <property type="molecule type" value="Genomic_DNA"/>
</dbReference>
<feature type="region of interest" description="Disordered" evidence="1">
    <location>
        <begin position="1"/>
        <end position="52"/>
    </location>
</feature>
<evidence type="ECO:0000313" key="2">
    <source>
        <dbReference type="EMBL" id="KAK1853862.1"/>
    </source>
</evidence>
<gene>
    <name evidence="2" type="ORF">CCHR01_03515</name>
</gene>